<protein>
    <submittedName>
        <fullName evidence="1">Unannotated protein</fullName>
    </submittedName>
</protein>
<reference evidence="1" key="1">
    <citation type="submission" date="2020-05" db="EMBL/GenBank/DDBJ databases">
        <authorList>
            <person name="Chiriac C."/>
            <person name="Salcher M."/>
            <person name="Ghai R."/>
            <person name="Kavagutti S V."/>
        </authorList>
    </citation>
    <scope>NUCLEOTIDE SEQUENCE</scope>
</reference>
<proteinExistence type="predicted"/>
<dbReference type="EMBL" id="CAFBPZ010000106">
    <property type="protein sequence ID" value="CAB5041521.1"/>
    <property type="molecule type" value="Genomic_DNA"/>
</dbReference>
<evidence type="ECO:0000313" key="1">
    <source>
        <dbReference type="EMBL" id="CAB5041521.1"/>
    </source>
</evidence>
<dbReference type="AlphaFoldDB" id="A0A6J7SKJ3"/>
<accession>A0A6J7SKJ3</accession>
<name>A0A6J7SKJ3_9ZZZZ</name>
<sequence>MSGLIDQVDQVLGTLYRQSTVSAKLARTNAPMVKQRQAAATVAKTYDTAFANSNASMEKLQPMIAPKLSLFEALSAKSDLDQSQQEFEDLGIRIHQAAR</sequence>
<organism evidence="1">
    <name type="scientific">freshwater metagenome</name>
    <dbReference type="NCBI Taxonomy" id="449393"/>
    <lineage>
        <taxon>unclassified sequences</taxon>
        <taxon>metagenomes</taxon>
        <taxon>ecological metagenomes</taxon>
    </lineage>
</organism>
<gene>
    <name evidence="1" type="ORF">UFOPK4237_01333</name>
</gene>